<dbReference type="AlphaFoldDB" id="A0A9N9RQ48"/>
<evidence type="ECO:0000313" key="2">
    <source>
        <dbReference type="Proteomes" id="UP001153620"/>
    </source>
</evidence>
<protein>
    <recommendedName>
        <fullName evidence="3">COMM domain-containing protein</fullName>
    </recommendedName>
</protein>
<proteinExistence type="predicted"/>
<dbReference type="Pfam" id="PF21672">
    <property type="entry name" value="COMM_HN"/>
    <property type="match status" value="1"/>
</dbReference>
<dbReference type="PANTHER" id="PTHR16231:SF4">
    <property type="entry name" value="COMM DOMAIN-CONTAINING PROTEIN 4"/>
    <property type="match status" value="1"/>
</dbReference>
<reference evidence="1" key="2">
    <citation type="submission" date="2022-10" db="EMBL/GenBank/DDBJ databases">
        <authorList>
            <consortium name="ENA_rothamsted_submissions"/>
            <consortium name="culmorum"/>
            <person name="King R."/>
        </authorList>
    </citation>
    <scope>NUCLEOTIDE SEQUENCE</scope>
</reference>
<dbReference type="Proteomes" id="UP001153620">
    <property type="component" value="Chromosome 1"/>
</dbReference>
<keyword evidence="2" id="KW-1185">Reference proteome</keyword>
<dbReference type="PANTHER" id="PTHR16231">
    <property type="entry name" value="COMM DOMAIN-CONTAINING PROTEIN 4-8 FAMILY MEMBER"/>
    <property type="match status" value="1"/>
</dbReference>
<sequence length="207" mass="23208">MSLSVNMCMTHSITQKFKFCGDGDCPDYILAIIHSNLCGLSSIKLKSFSSRVVLLIINDTTVDETEFSNLFDGSVNDFKSAFECIRFLLLSAVRFGVTKDVFSIELQQLGLPREHSLALGKVFDEHFGSIESYLRKDSLYINKLLSSNFVTCDDGIDCVTMKFRLSNSIDGSSETEQTININNTDIPILLKELKIIKAKMDELDYGQ</sequence>
<dbReference type="OrthoDB" id="284322at2759"/>
<organism evidence="1 2">
    <name type="scientific">Chironomus riparius</name>
    <dbReference type="NCBI Taxonomy" id="315576"/>
    <lineage>
        <taxon>Eukaryota</taxon>
        <taxon>Metazoa</taxon>
        <taxon>Ecdysozoa</taxon>
        <taxon>Arthropoda</taxon>
        <taxon>Hexapoda</taxon>
        <taxon>Insecta</taxon>
        <taxon>Pterygota</taxon>
        <taxon>Neoptera</taxon>
        <taxon>Endopterygota</taxon>
        <taxon>Diptera</taxon>
        <taxon>Nematocera</taxon>
        <taxon>Chironomoidea</taxon>
        <taxon>Chironomidae</taxon>
        <taxon>Chironominae</taxon>
        <taxon>Chironomus</taxon>
    </lineage>
</organism>
<accession>A0A9N9RQ48</accession>
<dbReference type="InterPro" id="IPR047155">
    <property type="entry name" value="COMMD4/6/7/8"/>
</dbReference>
<dbReference type="EMBL" id="OU895877">
    <property type="protein sequence ID" value="CAG9800654.1"/>
    <property type="molecule type" value="Genomic_DNA"/>
</dbReference>
<evidence type="ECO:0008006" key="3">
    <source>
        <dbReference type="Google" id="ProtNLM"/>
    </source>
</evidence>
<name>A0A9N9RQ48_9DIPT</name>
<reference evidence="1" key="1">
    <citation type="submission" date="2022-01" db="EMBL/GenBank/DDBJ databases">
        <authorList>
            <person name="King R."/>
        </authorList>
    </citation>
    <scope>NUCLEOTIDE SEQUENCE</scope>
</reference>
<gene>
    <name evidence="1" type="ORF">CHIRRI_LOCUS3593</name>
</gene>
<evidence type="ECO:0000313" key="1">
    <source>
        <dbReference type="EMBL" id="CAG9800654.1"/>
    </source>
</evidence>